<dbReference type="InterPro" id="IPR004646">
    <property type="entry name" value="Fe-S_hydro-lyase_TtdA-typ_cat"/>
</dbReference>
<evidence type="ECO:0000256" key="3">
    <source>
        <dbReference type="ARBA" id="ARBA00022723"/>
    </source>
</evidence>
<name>A0A235BYQ5_UNCW3</name>
<dbReference type="NCBIfam" id="TIGR00722">
    <property type="entry name" value="ttdA_fumA_fumB"/>
    <property type="match status" value="1"/>
</dbReference>
<keyword evidence="2" id="KW-0004">4Fe-4S</keyword>
<dbReference type="GO" id="GO:0046872">
    <property type="term" value="F:metal ion binding"/>
    <property type="evidence" value="ECO:0007669"/>
    <property type="project" value="UniProtKB-KW"/>
</dbReference>
<dbReference type="EC" id="4.2.1.2" evidence="8"/>
<reference evidence="8 9" key="1">
    <citation type="submission" date="2017-07" db="EMBL/GenBank/DDBJ databases">
        <title>Recovery of genomes from metagenomes via a dereplication, aggregation, and scoring strategy.</title>
        <authorList>
            <person name="Sieber C.M."/>
            <person name="Probst A.J."/>
            <person name="Sharrar A."/>
            <person name="Thomas B.C."/>
            <person name="Hess M."/>
            <person name="Tringe S.G."/>
            <person name="Banfield J.F."/>
        </authorList>
    </citation>
    <scope>NUCLEOTIDE SEQUENCE [LARGE SCALE GENOMIC DNA]</scope>
    <source>
        <strain evidence="8">JGI_Cruoil_03_44_89</strain>
    </source>
</reference>
<keyword evidence="4" id="KW-0408">Iron</keyword>
<comment type="caution">
    <text evidence="8">The sequence shown here is derived from an EMBL/GenBank/DDBJ whole genome shotgun (WGS) entry which is preliminary data.</text>
</comment>
<evidence type="ECO:0000313" key="9">
    <source>
        <dbReference type="Proteomes" id="UP000215215"/>
    </source>
</evidence>
<keyword evidence="6 8" id="KW-0456">Lyase</keyword>
<keyword evidence="5" id="KW-0411">Iron-sulfur</keyword>
<dbReference type="GO" id="GO:0004333">
    <property type="term" value="F:fumarate hydratase activity"/>
    <property type="evidence" value="ECO:0007669"/>
    <property type="project" value="UniProtKB-EC"/>
</dbReference>
<dbReference type="EMBL" id="NOZQ01000023">
    <property type="protein sequence ID" value="OYD17336.1"/>
    <property type="molecule type" value="Genomic_DNA"/>
</dbReference>
<evidence type="ECO:0000256" key="6">
    <source>
        <dbReference type="ARBA" id="ARBA00023239"/>
    </source>
</evidence>
<dbReference type="NCBIfam" id="NF004885">
    <property type="entry name" value="PRK06246.1"/>
    <property type="match status" value="1"/>
</dbReference>
<dbReference type="InterPro" id="IPR051208">
    <property type="entry name" value="Class-I_Fumarase/Tartrate_DH"/>
</dbReference>
<gene>
    <name evidence="8" type="ORF">CH333_01115</name>
</gene>
<dbReference type="AlphaFoldDB" id="A0A235BYQ5"/>
<dbReference type="PANTHER" id="PTHR30389:SF17">
    <property type="entry name" value="L(+)-TARTRATE DEHYDRATASE SUBUNIT ALPHA-RELATED"/>
    <property type="match status" value="1"/>
</dbReference>
<evidence type="ECO:0000256" key="4">
    <source>
        <dbReference type="ARBA" id="ARBA00023004"/>
    </source>
</evidence>
<accession>A0A235BYQ5</accession>
<organism evidence="8 9">
    <name type="scientific">candidate division WOR-3 bacterium JGI_Cruoil_03_44_89</name>
    <dbReference type="NCBI Taxonomy" id="1973748"/>
    <lineage>
        <taxon>Bacteria</taxon>
        <taxon>Bacteria division WOR-3</taxon>
    </lineage>
</organism>
<dbReference type="Pfam" id="PF05681">
    <property type="entry name" value="Fumerase"/>
    <property type="match status" value="1"/>
</dbReference>
<evidence type="ECO:0000313" key="8">
    <source>
        <dbReference type="EMBL" id="OYD17336.1"/>
    </source>
</evidence>
<keyword evidence="3" id="KW-0479">Metal-binding</keyword>
<dbReference type="Proteomes" id="UP000215215">
    <property type="component" value="Unassembled WGS sequence"/>
</dbReference>
<dbReference type="PANTHER" id="PTHR30389">
    <property type="entry name" value="FUMARATE HYDRATASE-RELATED"/>
    <property type="match status" value="1"/>
</dbReference>
<protein>
    <submittedName>
        <fullName evidence="8">Fumarate hydratase</fullName>
        <ecNumber evidence="8">4.2.1.2</ecNumber>
    </submittedName>
</protein>
<dbReference type="GO" id="GO:0051539">
    <property type="term" value="F:4 iron, 4 sulfur cluster binding"/>
    <property type="evidence" value="ECO:0007669"/>
    <property type="project" value="UniProtKB-KW"/>
</dbReference>
<feature type="domain" description="Fe-S hydro-lyase tartrate dehydratase alpha-type catalytic" evidence="7">
    <location>
        <begin position="11"/>
        <end position="279"/>
    </location>
</feature>
<evidence type="ECO:0000256" key="2">
    <source>
        <dbReference type="ARBA" id="ARBA00022485"/>
    </source>
</evidence>
<comment type="similarity">
    <text evidence="1">Belongs to the class-I fumarase family.</text>
</comment>
<evidence type="ECO:0000259" key="7">
    <source>
        <dbReference type="Pfam" id="PF05681"/>
    </source>
</evidence>
<evidence type="ECO:0000256" key="1">
    <source>
        <dbReference type="ARBA" id="ARBA00008876"/>
    </source>
</evidence>
<proteinExistence type="inferred from homology"/>
<evidence type="ECO:0000256" key="5">
    <source>
        <dbReference type="ARBA" id="ARBA00023014"/>
    </source>
</evidence>
<sequence length="282" mass="30936">MREVRAKEIEETVRDMCMDANYNLGEDVVEAIRRAKMKEESPTGKAIFEDILKNIEIGKKEKLAICQDTGFAVYFVELGEDVRIVDGHYMDAFTEGTRRGYKDGYLRKSIVSDPVLSRVNTKDNTPPIVYTDIVPGDRIKITICPKGGGAENMAEVAMLTAAHGIEGAKDFVVERVRKSGGNPCPPVVVGVGIGGTFEKCAMLAKKALIRYPLGSHNPDKRFADVEEELLERINNLGIGPMGLGGRITALAVHVEVFPCHIATMPVAVNLNCHASRHKTRVI</sequence>